<dbReference type="Proteomes" id="UP001174936">
    <property type="component" value="Unassembled WGS sequence"/>
</dbReference>
<evidence type="ECO:0000313" key="2">
    <source>
        <dbReference type="Proteomes" id="UP001174936"/>
    </source>
</evidence>
<dbReference type="AlphaFoldDB" id="A0AA39YPR6"/>
<name>A0AA39YPR6_9PEZI</name>
<reference evidence="1" key="1">
    <citation type="submission" date="2023-06" db="EMBL/GenBank/DDBJ databases">
        <title>Genome-scale phylogeny and comparative genomics of the fungal order Sordariales.</title>
        <authorList>
            <consortium name="Lawrence Berkeley National Laboratory"/>
            <person name="Hensen N."/>
            <person name="Bonometti L."/>
            <person name="Westerberg I."/>
            <person name="Brannstrom I.O."/>
            <person name="Guillou S."/>
            <person name="Cros-Aarteil S."/>
            <person name="Calhoun S."/>
            <person name="Haridas S."/>
            <person name="Kuo A."/>
            <person name="Mondo S."/>
            <person name="Pangilinan J."/>
            <person name="Riley R."/>
            <person name="Labutti K."/>
            <person name="Andreopoulos B."/>
            <person name="Lipzen A."/>
            <person name="Chen C."/>
            <person name="Yanf M."/>
            <person name="Daum C."/>
            <person name="Ng V."/>
            <person name="Clum A."/>
            <person name="Steindorff A."/>
            <person name="Ohm R."/>
            <person name="Martin F."/>
            <person name="Silar P."/>
            <person name="Natvig D."/>
            <person name="Lalanne C."/>
            <person name="Gautier V."/>
            <person name="Ament-Velasquez S.L."/>
            <person name="Kruys A."/>
            <person name="Hutchinson M.I."/>
            <person name="Powell A.J."/>
            <person name="Barry K."/>
            <person name="Miller A.N."/>
            <person name="Grigoriev I.V."/>
            <person name="Debuchy R."/>
            <person name="Gladieux P."/>
            <person name="Thoren M.H."/>
            <person name="Johannesson H."/>
        </authorList>
    </citation>
    <scope>NUCLEOTIDE SEQUENCE</scope>
    <source>
        <strain evidence="1">SMH2532-1</strain>
    </source>
</reference>
<dbReference type="EMBL" id="JAULSV010000001">
    <property type="protein sequence ID" value="KAK0655497.1"/>
    <property type="molecule type" value="Genomic_DNA"/>
</dbReference>
<accession>A0AA39YPR6</accession>
<sequence length="143" mass="16097">MGGFYMQYLESKCAVDSILRIATSQIESLIPASHIPQAPVTSSITSHHLPIHRASVRCSTCCLKSNGYKLPVLVNGREYQTDLPYESRRLVEENAGNARSFSVNGARHDQTLRVLIVHKHFQRLQATTNLFEKPQLTHLTLLK</sequence>
<protein>
    <submittedName>
        <fullName evidence="1">Uncharacterized protein</fullName>
    </submittedName>
</protein>
<gene>
    <name evidence="1" type="ORF">B0T16DRAFT_384366</name>
</gene>
<comment type="caution">
    <text evidence="1">The sequence shown here is derived from an EMBL/GenBank/DDBJ whole genome shotgun (WGS) entry which is preliminary data.</text>
</comment>
<evidence type="ECO:0000313" key="1">
    <source>
        <dbReference type="EMBL" id="KAK0655497.1"/>
    </source>
</evidence>
<organism evidence="1 2">
    <name type="scientific">Cercophora newfieldiana</name>
    <dbReference type="NCBI Taxonomy" id="92897"/>
    <lineage>
        <taxon>Eukaryota</taxon>
        <taxon>Fungi</taxon>
        <taxon>Dikarya</taxon>
        <taxon>Ascomycota</taxon>
        <taxon>Pezizomycotina</taxon>
        <taxon>Sordariomycetes</taxon>
        <taxon>Sordariomycetidae</taxon>
        <taxon>Sordariales</taxon>
        <taxon>Lasiosphaeriaceae</taxon>
        <taxon>Cercophora</taxon>
    </lineage>
</organism>
<proteinExistence type="predicted"/>
<keyword evidence="2" id="KW-1185">Reference proteome</keyword>